<name>A0A1I3NKP8_9FLAO</name>
<accession>A0A1I3NKP8</accession>
<evidence type="ECO:0000259" key="3">
    <source>
        <dbReference type="Pfam" id="PF00535"/>
    </source>
</evidence>
<keyword evidence="1" id="KW-0328">Glycosyltransferase</keyword>
<dbReference type="CDD" id="cd00761">
    <property type="entry name" value="Glyco_tranf_GTA_type"/>
    <property type="match status" value="1"/>
</dbReference>
<organism evidence="4 5">
    <name type="scientific">Kaistella treverensis</name>
    <dbReference type="NCBI Taxonomy" id="631455"/>
    <lineage>
        <taxon>Bacteria</taxon>
        <taxon>Pseudomonadati</taxon>
        <taxon>Bacteroidota</taxon>
        <taxon>Flavobacteriia</taxon>
        <taxon>Flavobacteriales</taxon>
        <taxon>Weeksellaceae</taxon>
        <taxon>Chryseobacterium group</taxon>
        <taxon>Kaistella</taxon>
    </lineage>
</organism>
<dbReference type="InterPro" id="IPR029044">
    <property type="entry name" value="Nucleotide-diphossugar_trans"/>
</dbReference>
<evidence type="ECO:0000313" key="5">
    <source>
        <dbReference type="Proteomes" id="UP000242560"/>
    </source>
</evidence>
<feature type="domain" description="Glycosyltransferase 2-like" evidence="3">
    <location>
        <begin position="9"/>
        <end position="170"/>
    </location>
</feature>
<dbReference type="PANTHER" id="PTHR22916">
    <property type="entry name" value="GLYCOSYLTRANSFERASE"/>
    <property type="match status" value="1"/>
</dbReference>
<dbReference type="PANTHER" id="PTHR22916:SF51">
    <property type="entry name" value="GLYCOSYLTRANSFERASE EPSH-RELATED"/>
    <property type="match status" value="1"/>
</dbReference>
<dbReference type="SUPFAM" id="SSF53448">
    <property type="entry name" value="Nucleotide-diphospho-sugar transferases"/>
    <property type="match status" value="1"/>
</dbReference>
<proteinExistence type="predicted"/>
<dbReference type="EMBL" id="FORQ01000004">
    <property type="protein sequence ID" value="SFJ09737.1"/>
    <property type="molecule type" value="Genomic_DNA"/>
</dbReference>
<sequence length="340" mass="39874">MSPIVPKYSIIVPAFNAESTIKICVGSILKQTCKAFEIIIVNDGSTDNTYATLEQLAKVDRRIILISKQNGGVASARNLGITMARGNYILFVDSDDYLESRFLETYDDLLRITPDALIYQSFTSQYKDRTIRETLPNQLYSKDQMPACLVLLEKKRCIGGACNKIFNAKIINDNKIRFNPQLHYGEDKIFTLQYMQFVYQIVLSDRCYYNYNRISENSLSKKHHPYKELLLFIEKEYELYKKLLLRFPNEQLKKIINTRYSSFSKYVLLSMYRKHDRATLEERSQLRRSIIKFDRCNLRIKEYEIEVPAIVNTIYKSDTLMMLSMALRTSFSTIYQIIRN</sequence>
<dbReference type="RefSeq" id="WP_089820291.1">
    <property type="nucleotide sequence ID" value="NZ_FORQ01000004.1"/>
</dbReference>
<evidence type="ECO:0000313" key="4">
    <source>
        <dbReference type="EMBL" id="SFJ09737.1"/>
    </source>
</evidence>
<dbReference type="Gene3D" id="3.90.550.10">
    <property type="entry name" value="Spore Coat Polysaccharide Biosynthesis Protein SpsA, Chain A"/>
    <property type="match status" value="1"/>
</dbReference>
<dbReference type="AlphaFoldDB" id="A0A1I3NKP8"/>
<protein>
    <submittedName>
        <fullName evidence="4">Glycosyltransferase involved in cell wall bisynthesis</fullName>
    </submittedName>
</protein>
<dbReference type="GO" id="GO:0016758">
    <property type="term" value="F:hexosyltransferase activity"/>
    <property type="evidence" value="ECO:0007669"/>
    <property type="project" value="UniProtKB-ARBA"/>
</dbReference>
<evidence type="ECO:0000256" key="1">
    <source>
        <dbReference type="ARBA" id="ARBA00022676"/>
    </source>
</evidence>
<keyword evidence="5" id="KW-1185">Reference proteome</keyword>
<dbReference type="Pfam" id="PF00535">
    <property type="entry name" value="Glycos_transf_2"/>
    <property type="match status" value="1"/>
</dbReference>
<keyword evidence="2 4" id="KW-0808">Transferase</keyword>
<reference evidence="5" key="1">
    <citation type="submission" date="2016-10" db="EMBL/GenBank/DDBJ databases">
        <authorList>
            <person name="Varghese N."/>
            <person name="Submissions S."/>
        </authorList>
    </citation>
    <scope>NUCLEOTIDE SEQUENCE [LARGE SCALE GENOMIC DNA]</scope>
    <source>
        <strain evidence="5">DSM 22251</strain>
    </source>
</reference>
<evidence type="ECO:0000256" key="2">
    <source>
        <dbReference type="ARBA" id="ARBA00022679"/>
    </source>
</evidence>
<dbReference type="InterPro" id="IPR001173">
    <property type="entry name" value="Glyco_trans_2-like"/>
</dbReference>
<dbReference type="Proteomes" id="UP000242560">
    <property type="component" value="Unassembled WGS sequence"/>
</dbReference>
<gene>
    <name evidence="4" type="ORF">SAMN05421638_2143</name>
</gene>